<evidence type="ECO:0000313" key="2">
    <source>
        <dbReference type="EMBL" id="SVC98092.1"/>
    </source>
</evidence>
<dbReference type="AlphaFoldDB" id="A0A382RLF4"/>
<proteinExistence type="predicted"/>
<keyword evidence="1" id="KW-0472">Membrane</keyword>
<dbReference type="EMBL" id="UINC01122343">
    <property type="protein sequence ID" value="SVC98092.1"/>
    <property type="molecule type" value="Genomic_DNA"/>
</dbReference>
<feature type="transmembrane region" description="Helical" evidence="1">
    <location>
        <begin position="42"/>
        <end position="59"/>
    </location>
</feature>
<feature type="non-terminal residue" evidence="2">
    <location>
        <position position="67"/>
    </location>
</feature>
<feature type="transmembrane region" description="Helical" evidence="1">
    <location>
        <begin position="6"/>
        <end position="21"/>
    </location>
</feature>
<reference evidence="2" key="1">
    <citation type="submission" date="2018-05" db="EMBL/GenBank/DDBJ databases">
        <authorList>
            <person name="Lanie J.A."/>
            <person name="Ng W.-L."/>
            <person name="Kazmierczak K.M."/>
            <person name="Andrzejewski T.M."/>
            <person name="Davidsen T.M."/>
            <person name="Wayne K.J."/>
            <person name="Tettelin H."/>
            <person name="Glass J.I."/>
            <person name="Rusch D."/>
            <person name="Podicherti R."/>
            <person name="Tsui H.-C.T."/>
            <person name="Winkler M.E."/>
        </authorList>
    </citation>
    <scope>NUCLEOTIDE SEQUENCE</scope>
</reference>
<name>A0A382RLF4_9ZZZZ</name>
<keyword evidence="1" id="KW-1133">Transmembrane helix</keyword>
<evidence type="ECO:0000256" key="1">
    <source>
        <dbReference type="SAM" id="Phobius"/>
    </source>
</evidence>
<gene>
    <name evidence="2" type="ORF">METZ01_LOCUS350946</name>
</gene>
<organism evidence="2">
    <name type="scientific">marine metagenome</name>
    <dbReference type="NCBI Taxonomy" id="408172"/>
    <lineage>
        <taxon>unclassified sequences</taxon>
        <taxon>metagenomes</taxon>
        <taxon>ecological metagenomes</taxon>
    </lineage>
</organism>
<protein>
    <submittedName>
        <fullName evidence="2">Uncharacterized protein</fullName>
    </submittedName>
</protein>
<accession>A0A382RLF4</accession>
<sequence>MPRWLNFFTPLIFSFIGLYYIRIEFSGNRILDNLNKNINSNWFNAVLSLLIIFVLIQNIPPLLNWLF</sequence>
<keyword evidence="1" id="KW-0812">Transmembrane</keyword>